<name>A0ABX7G6U6_9GAMM</name>
<comment type="catalytic activity">
    <reaction evidence="5">
        <text>D-galactosamine 6-phosphate + H2O = D-tagatopyranose 1-phosphate + NH4(+)</text>
        <dbReference type="Rhea" id="RHEA:47680"/>
        <dbReference type="ChEBI" id="CHEBI:15377"/>
        <dbReference type="ChEBI" id="CHEBI:28938"/>
        <dbReference type="ChEBI" id="CHEBI:71674"/>
        <dbReference type="ChEBI" id="CHEBI:138150"/>
    </reaction>
</comment>
<organism evidence="7 8">
    <name type="scientific">Shewanella litorisediminis</name>
    <dbReference type="NCBI Taxonomy" id="1173586"/>
    <lineage>
        <taxon>Bacteria</taxon>
        <taxon>Pseudomonadati</taxon>
        <taxon>Pseudomonadota</taxon>
        <taxon>Gammaproteobacteria</taxon>
        <taxon>Alteromonadales</taxon>
        <taxon>Shewanellaceae</taxon>
        <taxon>Shewanella</taxon>
    </lineage>
</organism>
<dbReference type="CDD" id="cd05008">
    <property type="entry name" value="SIS_GlmS_GlmD_1"/>
    <property type="match status" value="1"/>
</dbReference>
<evidence type="ECO:0000256" key="2">
    <source>
        <dbReference type="ARBA" id="ARBA00022490"/>
    </source>
</evidence>
<evidence type="ECO:0000256" key="5">
    <source>
        <dbReference type="ARBA" id="ARBA00029292"/>
    </source>
</evidence>
<keyword evidence="4" id="KW-0378">Hydrolase</keyword>
<evidence type="ECO:0000256" key="4">
    <source>
        <dbReference type="ARBA" id="ARBA00022801"/>
    </source>
</evidence>
<dbReference type="Gene3D" id="3.40.50.10490">
    <property type="entry name" value="Glucose-6-phosphate isomerase like protein, domain 1"/>
    <property type="match status" value="2"/>
</dbReference>
<dbReference type="InterPro" id="IPR035464">
    <property type="entry name" value="SIS_AgaS"/>
</dbReference>
<protein>
    <submittedName>
        <fullName evidence="7">SIS domain-containing protein</fullName>
    </submittedName>
</protein>
<dbReference type="InterPro" id="IPR050303">
    <property type="entry name" value="GatZ_KbaZ_carbometab"/>
</dbReference>
<keyword evidence="3" id="KW-0677">Repeat</keyword>
<accession>A0ABX7G6U6</accession>
<evidence type="ECO:0000313" key="8">
    <source>
        <dbReference type="Proteomes" id="UP000596252"/>
    </source>
</evidence>
<gene>
    <name evidence="7" type="ORF">JQC75_05865</name>
</gene>
<proteinExistence type="inferred from homology"/>
<dbReference type="PANTHER" id="PTHR32502">
    <property type="entry name" value="N-ACETYLGALACTOSAMINE PERMEASE II COMPONENT-RELATED"/>
    <property type="match status" value="1"/>
</dbReference>
<evidence type="ECO:0000259" key="6">
    <source>
        <dbReference type="PROSITE" id="PS51464"/>
    </source>
</evidence>
<feature type="domain" description="SIS" evidence="6">
    <location>
        <begin position="230"/>
        <end position="369"/>
    </location>
</feature>
<feature type="domain" description="SIS" evidence="6">
    <location>
        <begin position="59"/>
        <end position="221"/>
    </location>
</feature>
<dbReference type="EMBL" id="CP069213">
    <property type="protein sequence ID" value="QRH02933.1"/>
    <property type="molecule type" value="Genomic_DNA"/>
</dbReference>
<comment type="similarity">
    <text evidence="1">Belongs to the SIS family. AgaS subfamily.</text>
</comment>
<dbReference type="InterPro" id="IPR035466">
    <property type="entry name" value="GlmS/AgaS_SIS"/>
</dbReference>
<keyword evidence="8" id="KW-1185">Reference proteome</keyword>
<dbReference type="SUPFAM" id="SSF53697">
    <property type="entry name" value="SIS domain"/>
    <property type="match status" value="1"/>
</dbReference>
<sequence length="397" mass="43009">MQVNDLSKTKICLEFGEDALRQPPKGSHWTAEEICQQPGLWREMAEQFVQEKGRLHDFAAPLLAMPDLRVILTGAGTSAYIGEALAPFLATQMPLVGQTVEAIATTDLVSHPHLYLHPARPTLVISFGRSGSSPESMAAIELCDALLPACYHLLLTCNPQGCMARYGEQKADRACLWLMPEGSHDRSFAMTSSFTCMYLGVLLLFAANYSALARAVTLAERLLTERVDEIARLAASPLSRVVFLGGGALQGIAREAALKLLELSAGAVMGVHESPLGFRHGPKSLIDKDSLVVVLCSSEPYARAYDMDMAAELERDGAASAVVRLCEENIGADGQTLLEDVWLTFPYILYCQLFAYFKALNLGISADNPCPGGQVNRVVQGVKIHPLSQYRLPGTGV</sequence>
<evidence type="ECO:0000256" key="3">
    <source>
        <dbReference type="ARBA" id="ARBA00022737"/>
    </source>
</evidence>
<dbReference type="InterPro" id="IPR001347">
    <property type="entry name" value="SIS_dom"/>
</dbReference>
<dbReference type="Proteomes" id="UP000596252">
    <property type="component" value="Chromosome"/>
</dbReference>
<keyword evidence="2" id="KW-0963">Cytoplasm</keyword>
<dbReference type="PROSITE" id="PS51464">
    <property type="entry name" value="SIS"/>
    <property type="match status" value="2"/>
</dbReference>
<dbReference type="PANTHER" id="PTHR32502:SF3">
    <property type="entry name" value="D-GALACTOSAMINE-6-PHOSPHATE DEAMINASE AGAS-RELATED"/>
    <property type="match status" value="1"/>
</dbReference>
<dbReference type="Pfam" id="PF01380">
    <property type="entry name" value="SIS"/>
    <property type="match status" value="1"/>
</dbReference>
<evidence type="ECO:0000256" key="1">
    <source>
        <dbReference type="ARBA" id="ARBA00007748"/>
    </source>
</evidence>
<dbReference type="CDD" id="cd05010">
    <property type="entry name" value="SIS_AgaS_like"/>
    <property type="match status" value="1"/>
</dbReference>
<evidence type="ECO:0000313" key="7">
    <source>
        <dbReference type="EMBL" id="QRH02933.1"/>
    </source>
</evidence>
<reference evidence="7 8" key="1">
    <citation type="journal article" date="2012" name="Antonie Van Leeuwenhoek">
        <title>Shewanella litorisediminis sp. nov., a gammaproteobacterium isolated from a tidal flat sediment.</title>
        <authorList>
            <person name="Lee M.H."/>
            <person name="Yoon J.H."/>
        </authorList>
    </citation>
    <scope>NUCLEOTIDE SEQUENCE [LARGE SCALE GENOMIC DNA]</scope>
    <source>
        <strain evidence="7 8">SMK1-12</strain>
    </source>
</reference>
<dbReference type="InterPro" id="IPR046348">
    <property type="entry name" value="SIS_dom_sf"/>
</dbReference>
<dbReference type="RefSeq" id="WP_203326513.1">
    <property type="nucleotide sequence ID" value="NZ_CP069213.1"/>
</dbReference>